<evidence type="ECO:0000256" key="9">
    <source>
        <dbReference type="SAM" id="MobiDB-lite"/>
    </source>
</evidence>
<keyword evidence="8 10" id="KW-0472">Membrane</keyword>
<accession>A0A418VQE8</accession>
<dbReference type="InterPro" id="IPR023408">
    <property type="entry name" value="MscS_beta-dom_sf"/>
</dbReference>
<dbReference type="OrthoDB" id="9799209at2"/>
<dbReference type="Pfam" id="PF13458">
    <property type="entry name" value="Peripla_BP_6"/>
    <property type="match status" value="1"/>
</dbReference>
<protein>
    <submittedName>
        <fullName evidence="13">Uncharacterized protein</fullName>
    </submittedName>
</protein>
<dbReference type="InterPro" id="IPR028082">
    <property type="entry name" value="Peripla_BP_I"/>
</dbReference>
<evidence type="ECO:0000256" key="3">
    <source>
        <dbReference type="ARBA" id="ARBA00022448"/>
    </source>
</evidence>
<evidence type="ECO:0000256" key="5">
    <source>
        <dbReference type="ARBA" id="ARBA00022729"/>
    </source>
</evidence>
<keyword evidence="5" id="KW-0732">Signal</keyword>
<name>A0A418VQE8_9PROT</name>
<evidence type="ECO:0000256" key="7">
    <source>
        <dbReference type="ARBA" id="ARBA00022989"/>
    </source>
</evidence>
<dbReference type="SUPFAM" id="SSF53822">
    <property type="entry name" value="Periplasmic binding protein-like I"/>
    <property type="match status" value="1"/>
</dbReference>
<dbReference type="AlphaFoldDB" id="A0A418VQE8"/>
<dbReference type="GO" id="GO:0008381">
    <property type="term" value="F:mechanosensitive monoatomic ion channel activity"/>
    <property type="evidence" value="ECO:0007669"/>
    <property type="project" value="UniProtKB-ARBA"/>
</dbReference>
<dbReference type="Gene3D" id="3.40.50.2300">
    <property type="match status" value="2"/>
</dbReference>
<keyword evidence="4 10" id="KW-0812">Transmembrane</keyword>
<dbReference type="Proteomes" id="UP000283458">
    <property type="component" value="Unassembled WGS sequence"/>
</dbReference>
<dbReference type="InterPro" id="IPR006685">
    <property type="entry name" value="MscS_channel_2nd"/>
</dbReference>
<dbReference type="InterPro" id="IPR028081">
    <property type="entry name" value="Leu-bd"/>
</dbReference>
<evidence type="ECO:0000256" key="8">
    <source>
        <dbReference type="ARBA" id="ARBA00023136"/>
    </source>
</evidence>
<feature type="transmembrane region" description="Helical" evidence="10">
    <location>
        <begin position="717"/>
        <end position="736"/>
    </location>
</feature>
<evidence type="ECO:0000256" key="1">
    <source>
        <dbReference type="ARBA" id="ARBA00004370"/>
    </source>
</evidence>
<dbReference type="Gene3D" id="1.10.287.1260">
    <property type="match status" value="1"/>
</dbReference>
<evidence type="ECO:0000256" key="4">
    <source>
        <dbReference type="ARBA" id="ARBA00022692"/>
    </source>
</evidence>
<keyword evidence="7 10" id="KW-1133">Transmembrane helix</keyword>
<feature type="transmembrane region" description="Helical" evidence="10">
    <location>
        <begin position="686"/>
        <end position="705"/>
    </location>
</feature>
<sequence length="1030" mass="112760">MKRAKAWFATLSKRSLFLVILGIAGAVALSLSLVARLTLFDRPADRVIQIGVLTPQSGAAKELGRAIREGVELYIDQINRAGGIDGVPLKSLVIDDSDDPAAARAAAEKAVAAGVVGVVGHWSGEAAEAAADVYRTARVPALTPAPPPVSGVRGTDPWLFHMTFDRVFETRFLANYVRNVLGEKVVSIIHQRGAEEEALSQSFDEVMQRFGTRVLNRWEFDPAAPDVADRLARIVAELREGRVSGSVIVLADPHPAGEVLAALRKGGIRNRVAGLRSMATQAFLDSFRDAWSAPGSAAAGLHGSFASTPLMYDTAGEMAQNFRTDYIKAHRAPPDWVSAIAYEGARRLVMDMAPRGARRLPAEDVTGLRERIHTALTKPGRVVTGLLGPLTFDGKGIAAPTAYVGTYDGAALIAALTQLSPIREESIGNYLDELVAGRALYVNDRFMYKTNVVYAGVTIDKITGFDPNAGTAELALNLWFRWRGDFAPQDIVFTNAVQPIKLDKPERQVQVGDMLYASYRIKASFYTNYSSVERAYGTHIVGIGFRHRTLARNNLMYVSDVLGMNLNSTTSLAESISGSLSGGVETADAEGSMLGRAMRWLGHEPGEQQQDSLTQMLLRLRALAGAPGWTVGRAWISQDVVERISEGDPAFVGFGKPQPNFSQLDMGALLKLDTIDVRDYLPRESLIYIAIIALVGSILARLLDGKDRGQFWRMQTLGLRLVCWPFLLLAGGNMALDYALANAPTGAIDMVVGVYSVLWWVIPARLATISLERFIWVPLEIRAARKVPNVIRMFTALVIYLFAFFGVIAYVFAKPVTSLLATSGLMAMIIGLAVQANIANIFSGIVLNIERPFKVGDYIKASQTVMGQVVDITWRTVRIRHLDGQIVCLANGKISEAEIHNFSDVDANFVRTQLFIDPTYDPRLISRLVKEALDSFDCFLNLASNYFGPDCQYKGVECASGVWAARYRVKFYLAKGNDEHKILHEVWTRVWERFQANGVHWSPPVPGEVDETVPSPLLLPPPTSPEERPA</sequence>
<evidence type="ECO:0000256" key="2">
    <source>
        <dbReference type="ARBA" id="ARBA00010062"/>
    </source>
</evidence>
<evidence type="ECO:0000313" key="13">
    <source>
        <dbReference type="EMBL" id="RJF78486.1"/>
    </source>
</evidence>
<dbReference type="PRINTS" id="PR00337">
    <property type="entry name" value="LEUILEVALBP"/>
</dbReference>
<keyword evidence="14" id="KW-1185">Reference proteome</keyword>
<evidence type="ECO:0000256" key="10">
    <source>
        <dbReference type="SAM" id="Phobius"/>
    </source>
</evidence>
<gene>
    <name evidence="13" type="ORF">D3877_24395</name>
</gene>
<dbReference type="EMBL" id="QYUL01000004">
    <property type="protein sequence ID" value="RJF78486.1"/>
    <property type="molecule type" value="Genomic_DNA"/>
</dbReference>
<feature type="domain" description="Mechanosensitive ion channel MscS" evidence="11">
    <location>
        <begin position="838"/>
        <end position="903"/>
    </location>
</feature>
<proteinExistence type="inferred from homology"/>
<comment type="similarity">
    <text evidence="2">Belongs to the leucine-binding protein family.</text>
</comment>
<dbReference type="Pfam" id="PF00924">
    <property type="entry name" value="MS_channel_2nd"/>
    <property type="match status" value="1"/>
</dbReference>
<dbReference type="InterPro" id="IPR010920">
    <property type="entry name" value="LSM_dom_sf"/>
</dbReference>
<organism evidence="13 14">
    <name type="scientific">Azospirillum cavernae</name>
    <dbReference type="NCBI Taxonomy" id="2320860"/>
    <lineage>
        <taxon>Bacteria</taxon>
        <taxon>Pseudomonadati</taxon>
        <taxon>Pseudomonadota</taxon>
        <taxon>Alphaproteobacteria</taxon>
        <taxon>Rhodospirillales</taxon>
        <taxon>Azospirillaceae</taxon>
        <taxon>Azospirillum</taxon>
    </lineage>
</organism>
<evidence type="ECO:0000259" key="11">
    <source>
        <dbReference type="Pfam" id="PF00924"/>
    </source>
</evidence>
<dbReference type="SUPFAM" id="SSF50182">
    <property type="entry name" value="Sm-like ribonucleoproteins"/>
    <property type="match status" value="1"/>
</dbReference>
<evidence type="ECO:0000313" key="14">
    <source>
        <dbReference type="Proteomes" id="UP000283458"/>
    </source>
</evidence>
<keyword evidence="6" id="KW-0029">Amino-acid transport</keyword>
<comment type="subcellular location">
    <subcellularLocation>
        <location evidence="1">Membrane</location>
    </subcellularLocation>
</comment>
<evidence type="ECO:0000259" key="12">
    <source>
        <dbReference type="Pfam" id="PF13458"/>
    </source>
</evidence>
<reference evidence="13 14" key="1">
    <citation type="submission" date="2018-09" db="EMBL/GenBank/DDBJ databases">
        <authorList>
            <person name="Zhu H."/>
        </authorList>
    </citation>
    <scope>NUCLEOTIDE SEQUENCE [LARGE SCALE GENOMIC DNA]</scope>
    <source>
        <strain evidence="13 14">K2W22B-5</strain>
    </source>
</reference>
<dbReference type="GO" id="GO:0016020">
    <property type="term" value="C:membrane"/>
    <property type="evidence" value="ECO:0007669"/>
    <property type="project" value="UniProtKB-SubCell"/>
</dbReference>
<evidence type="ECO:0000256" key="6">
    <source>
        <dbReference type="ARBA" id="ARBA00022970"/>
    </source>
</evidence>
<dbReference type="PANTHER" id="PTHR47151:SF2">
    <property type="entry name" value="AMINO ACID BINDING PROTEIN"/>
    <property type="match status" value="1"/>
</dbReference>
<comment type="caution">
    <text evidence="13">The sequence shown here is derived from an EMBL/GenBank/DDBJ whole genome shotgun (WGS) entry which is preliminary data.</text>
</comment>
<feature type="domain" description="Leucine-binding protein" evidence="12">
    <location>
        <begin position="48"/>
        <end position="394"/>
    </location>
</feature>
<dbReference type="Gene3D" id="2.30.30.60">
    <property type="match status" value="1"/>
</dbReference>
<feature type="region of interest" description="Disordered" evidence="9">
    <location>
        <begin position="1005"/>
        <end position="1030"/>
    </location>
</feature>
<feature type="transmembrane region" description="Helical" evidence="10">
    <location>
        <begin position="790"/>
        <end position="813"/>
    </location>
</feature>
<dbReference type="InterPro" id="IPR000709">
    <property type="entry name" value="Leu_Ile_Val-bd"/>
</dbReference>
<dbReference type="PANTHER" id="PTHR47151">
    <property type="entry name" value="LEU/ILE/VAL-BINDING ABC TRANSPORTER SUBUNIT"/>
    <property type="match status" value="1"/>
</dbReference>
<feature type="transmembrane region" description="Helical" evidence="10">
    <location>
        <begin position="748"/>
        <end position="769"/>
    </location>
</feature>
<keyword evidence="3" id="KW-0813">Transport</keyword>
<feature type="transmembrane region" description="Helical" evidence="10">
    <location>
        <begin position="825"/>
        <end position="847"/>
    </location>
</feature>
<dbReference type="GO" id="GO:0006865">
    <property type="term" value="P:amino acid transport"/>
    <property type="evidence" value="ECO:0007669"/>
    <property type="project" value="UniProtKB-KW"/>
</dbReference>